<dbReference type="AlphaFoldDB" id="A0A8T2MZE2"/>
<sequence length="97" mass="11123">MWFLETLMGCQCSCHLSYSRISCLAAICLTQAWMMWKFINFQLKKWREHNQIQATKKRVISPKSKPSKKDSARGSAANGVMKSDDRTSPRARKPKAS</sequence>
<dbReference type="GO" id="GO:0045048">
    <property type="term" value="P:protein insertion into ER membrane"/>
    <property type="evidence" value="ECO:0007669"/>
    <property type="project" value="TreeGrafter"/>
</dbReference>
<dbReference type="PANTHER" id="PTHR12371:SF10">
    <property type="entry name" value="TRANSLOCATING CHAIN-ASSOCIATED MEMBRANE PROTEIN"/>
    <property type="match status" value="1"/>
</dbReference>
<dbReference type="Proteomes" id="UP000824540">
    <property type="component" value="Unassembled WGS sequence"/>
</dbReference>
<gene>
    <name evidence="2" type="ORF">JZ751_014668</name>
</gene>
<organism evidence="2 3">
    <name type="scientific">Albula glossodonta</name>
    <name type="common">roundjaw bonefish</name>
    <dbReference type="NCBI Taxonomy" id="121402"/>
    <lineage>
        <taxon>Eukaryota</taxon>
        <taxon>Metazoa</taxon>
        <taxon>Chordata</taxon>
        <taxon>Craniata</taxon>
        <taxon>Vertebrata</taxon>
        <taxon>Euteleostomi</taxon>
        <taxon>Actinopterygii</taxon>
        <taxon>Neopterygii</taxon>
        <taxon>Teleostei</taxon>
        <taxon>Albuliformes</taxon>
        <taxon>Albulidae</taxon>
        <taxon>Albula</taxon>
    </lineage>
</organism>
<dbReference type="PANTHER" id="PTHR12371">
    <property type="entry name" value="TRANSLOCATION ASSOCIATED MEMBRANE PROTEIN"/>
    <property type="match status" value="1"/>
</dbReference>
<evidence type="ECO:0000313" key="3">
    <source>
        <dbReference type="Proteomes" id="UP000824540"/>
    </source>
</evidence>
<keyword evidence="3" id="KW-1185">Reference proteome</keyword>
<dbReference type="OrthoDB" id="3053196at2759"/>
<proteinExistence type="predicted"/>
<reference evidence="2" key="1">
    <citation type="thesis" date="2021" institute="BYU ScholarsArchive" country="Provo, UT, USA">
        <title>Applications of and Algorithms for Genome Assembly and Genomic Analyses with an Emphasis on Marine Teleosts.</title>
        <authorList>
            <person name="Pickett B.D."/>
        </authorList>
    </citation>
    <scope>NUCLEOTIDE SEQUENCE</scope>
    <source>
        <strain evidence="2">HI-2016</strain>
    </source>
</reference>
<protein>
    <submittedName>
        <fullName evidence="2">Uncharacterized protein</fullName>
    </submittedName>
</protein>
<name>A0A8T2MZE2_9TELE</name>
<dbReference type="InterPro" id="IPR016447">
    <property type="entry name" value="Translocation_assoc_membrane"/>
</dbReference>
<dbReference type="EMBL" id="JAFBMS010000237">
    <property type="protein sequence ID" value="KAG9332570.1"/>
    <property type="molecule type" value="Genomic_DNA"/>
</dbReference>
<feature type="region of interest" description="Disordered" evidence="1">
    <location>
        <begin position="52"/>
        <end position="97"/>
    </location>
</feature>
<accession>A0A8T2MZE2</accession>
<evidence type="ECO:0000256" key="1">
    <source>
        <dbReference type="SAM" id="MobiDB-lite"/>
    </source>
</evidence>
<comment type="caution">
    <text evidence="2">The sequence shown here is derived from an EMBL/GenBank/DDBJ whole genome shotgun (WGS) entry which is preliminary data.</text>
</comment>
<dbReference type="GO" id="GO:0005789">
    <property type="term" value="C:endoplasmic reticulum membrane"/>
    <property type="evidence" value="ECO:0007669"/>
    <property type="project" value="TreeGrafter"/>
</dbReference>
<evidence type="ECO:0000313" key="2">
    <source>
        <dbReference type="EMBL" id="KAG9332570.1"/>
    </source>
</evidence>
<dbReference type="GO" id="GO:0006616">
    <property type="term" value="P:SRP-dependent cotranslational protein targeting to membrane, translocation"/>
    <property type="evidence" value="ECO:0007669"/>
    <property type="project" value="InterPro"/>
</dbReference>